<protein>
    <submittedName>
        <fullName evidence="1">Uncharacterized protein</fullName>
    </submittedName>
</protein>
<evidence type="ECO:0000313" key="1">
    <source>
        <dbReference type="EMBL" id="KAJ9127310.1"/>
    </source>
</evidence>
<evidence type="ECO:0000313" key="2">
    <source>
        <dbReference type="Proteomes" id="UP001234202"/>
    </source>
</evidence>
<keyword evidence="2" id="KW-1185">Reference proteome</keyword>
<organism evidence="1 2">
    <name type="scientific">Naganishia onofrii</name>
    <dbReference type="NCBI Taxonomy" id="1851511"/>
    <lineage>
        <taxon>Eukaryota</taxon>
        <taxon>Fungi</taxon>
        <taxon>Dikarya</taxon>
        <taxon>Basidiomycota</taxon>
        <taxon>Agaricomycotina</taxon>
        <taxon>Tremellomycetes</taxon>
        <taxon>Filobasidiales</taxon>
        <taxon>Filobasidiaceae</taxon>
        <taxon>Naganishia</taxon>
    </lineage>
</organism>
<name>A0ACC2XUN3_9TREE</name>
<comment type="caution">
    <text evidence="1">The sequence shown here is derived from an EMBL/GenBank/DDBJ whole genome shotgun (WGS) entry which is preliminary data.</text>
</comment>
<sequence length="128" mass="14327">MSSDPVVYEFPFSAPFYNKGVDIGPEEHAAGRMAELRRSYVNIALILPGVSGVQWGAINENGTGSEWTIHFSEKDYNVKVLFDEKTKNWKGERRRKIGYILSVVVVQQNIPNPGHPSDPPRQVLVSLS</sequence>
<gene>
    <name evidence="1" type="ORF">QFC24_000717</name>
</gene>
<accession>A0ACC2XUN3</accession>
<dbReference type="EMBL" id="JASBWV010000002">
    <property type="protein sequence ID" value="KAJ9127310.1"/>
    <property type="molecule type" value="Genomic_DNA"/>
</dbReference>
<proteinExistence type="predicted"/>
<dbReference type="Proteomes" id="UP001234202">
    <property type="component" value="Unassembled WGS sequence"/>
</dbReference>
<reference evidence="1" key="1">
    <citation type="submission" date="2023-04" db="EMBL/GenBank/DDBJ databases">
        <title>Draft Genome sequencing of Naganishia species isolated from polar environments using Oxford Nanopore Technology.</title>
        <authorList>
            <person name="Leo P."/>
            <person name="Venkateswaran K."/>
        </authorList>
    </citation>
    <scope>NUCLEOTIDE SEQUENCE</scope>
    <source>
        <strain evidence="1">DBVPG 5303</strain>
    </source>
</reference>